<proteinExistence type="predicted"/>
<evidence type="ECO:0000313" key="3">
    <source>
        <dbReference type="Proteomes" id="UP000580250"/>
    </source>
</evidence>
<evidence type="ECO:0000256" key="1">
    <source>
        <dbReference type="SAM" id="Phobius"/>
    </source>
</evidence>
<sequence>MNRQDLIKNSNSNSNSTIQRGVQYIQYMKLNENSYNFSGFFCFVIFVLSLVIFYLCTYPVLSIRCFYE</sequence>
<keyword evidence="1" id="KW-0472">Membrane</keyword>
<reference evidence="2 3" key="1">
    <citation type="submission" date="2020-08" db="EMBL/GenBank/DDBJ databases">
        <authorList>
            <person name="Koutsovoulos G."/>
            <person name="Danchin GJ E."/>
        </authorList>
    </citation>
    <scope>NUCLEOTIDE SEQUENCE [LARGE SCALE GENOMIC DNA]</scope>
</reference>
<keyword evidence="1" id="KW-1133">Transmembrane helix</keyword>
<accession>A0A6V7WMR5</accession>
<protein>
    <submittedName>
        <fullName evidence="2">Uncharacterized protein</fullName>
    </submittedName>
</protein>
<dbReference type="Proteomes" id="UP000580250">
    <property type="component" value="Unassembled WGS sequence"/>
</dbReference>
<gene>
    <name evidence="2" type="ORF">MENT_LOCUS40955</name>
</gene>
<evidence type="ECO:0000313" key="2">
    <source>
        <dbReference type="EMBL" id="CAD2188314.1"/>
    </source>
</evidence>
<dbReference type="AlphaFoldDB" id="A0A6V7WMR5"/>
<name>A0A6V7WMR5_MELEN</name>
<organism evidence="2 3">
    <name type="scientific">Meloidogyne enterolobii</name>
    <name type="common">Root-knot nematode worm</name>
    <name type="synonym">Meloidogyne mayaguensis</name>
    <dbReference type="NCBI Taxonomy" id="390850"/>
    <lineage>
        <taxon>Eukaryota</taxon>
        <taxon>Metazoa</taxon>
        <taxon>Ecdysozoa</taxon>
        <taxon>Nematoda</taxon>
        <taxon>Chromadorea</taxon>
        <taxon>Rhabditida</taxon>
        <taxon>Tylenchina</taxon>
        <taxon>Tylenchomorpha</taxon>
        <taxon>Tylenchoidea</taxon>
        <taxon>Meloidogynidae</taxon>
        <taxon>Meloidogyninae</taxon>
        <taxon>Meloidogyne</taxon>
    </lineage>
</organism>
<dbReference type="EMBL" id="CAJEWN010000685">
    <property type="protein sequence ID" value="CAD2188314.1"/>
    <property type="molecule type" value="Genomic_DNA"/>
</dbReference>
<comment type="caution">
    <text evidence="2">The sequence shown here is derived from an EMBL/GenBank/DDBJ whole genome shotgun (WGS) entry which is preliminary data.</text>
</comment>
<feature type="transmembrane region" description="Helical" evidence="1">
    <location>
        <begin position="37"/>
        <end position="61"/>
    </location>
</feature>
<keyword evidence="1" id="KW-0812">Transmembrane</keyword>